<organism evidence="2 3">
    <name type="scientific">Larkinella humicola</name>
    <dbReference type="NCBI Taxonomy" id="2607654"/>
    <lineage>
        <taxon>Bacteria</taxon>
        <taxon>Pseudomonadati</taxon>
        <taxon>Bacteroidota</taxon>
        <taxon>Cytophagia</taxon>
        <taxon>Cytophagales</taxon>
        <taxon>Spirosomataceae</taxon>
        <taxon>Larkinella</taxon>
    </lineage>
</organism>
<feature type="domain" description="Dystroglycan-type cadherin-like" evidence="1">
    <location>
        <begin position="647"/>
        <end position="737"/>
    </location>
</feature>
<accession>A0A5N1J680</accession>
<comment type="caution">
    <text evidence="2">The sequence shown here is derived from an EMBL/GenBank/DDBJ whole genome shotgun (WGS) entry which is preliminary data.</text>
</comment>
<dbReference type="InterPro" id="IPR015919">
    <property type="entry name" value="Cadherin-like_sf"/>
</dbReference>
<dbReference type="PANTHER" id="PTHR42754">
    <property type="entry name" value="ENDOGLUCANASE"/>
    <property type="match status" value="1"/>
</dbReference>
<reference evidence="2 3" key="1">
    <citation type="submission" date="2019-09" db="EMBL/GenBank/DDBJ databases">
        <title>Genome Sequence of Larkinella sp MA1.</title>
        <authorList>
            <person name="Srinivasan S."/>
        </authorList>
    </citation>
    <scope>NUCLEOTIDE SEQUENCE [LARGE SCALE GENOMIC DNA]</scope>
    <source>
        <strain evidence="2 3">MA1</strain>
    </source>
</reference>
<dbReference type="AlphaFoldDB" id="A0A5N1J680"/>
<dbReference type="Gene3D" id="2.60.40.10">
    <property type="entry name" value="Immunoglobulins"/>
    <property type="match status" value="1"/>
</dbReference>
<dbReference type="Proteomes" id="UP000326344">
    <property type="component" value="Unassembled WGS sequence"/>
</dbReference>
<dbReference type="SUPFAM" id="SSF49313">
    <property type="entry name" value="Cadherin-like"/>
    <property type="match status" value="1"/>
</dbReference>
<dbReference type="InterPro" id="IPR011047">
    <property type="entry name" value="Quinoprotein_ADH-like_sf"/>
</dbReference>
<dbReference type="GO" id="GO:0016020">
    <property type="term" value="C:membrane"/>
    <property type="evidence" value="ECO:0007669"/>
    <property type="project" value="InterPro"/>
</dbReference>
<keyword evidence="3" id="KW-1185">Reference proteome</keyword>
<dbReference type="EMBL" id="VTWS01000010">
    <property type="protein sequence ID" value="KAA9346424.1"/>
    <property type="molecule type" value="Genomic_DNA"/>
</dbReference>
<dbReference type="SUPFAM" id="SSF50998">
    <property type="entry name" value="Quinoprotein alcohol dehydrogenase-like"/>
    <property type="match status" value="1"/>
</dbReference>
<dbReference type="InterPro" id="IPR013783">
    <property type="entry name" value="Ig-like_fold"/>
</dbReference>
<name>A0A5N1J680_9BACT</name>
<gene>
    <name evidence="2" type="ORF">F0P93_27975</name>
</gene>
<dbReference type="PANTHER" id="PTHR42754:SF1">
    <property type="entry name" value="LIPOPROTEIN"/>
    <property type="match status" value="1"/>
</dbReference>
<proteinExistence type="predicted"/>
<evidence type="ECO:0000313" key="3">
    <source>
        <dbReference type="Proteomes" id="UP000326344"/>
    </source>
</evidence>
<dbReference type="InterPro" id="IPR006644">
    <property type="entry name" value="Cadg"/>
</dbReference>
<evidence type="ECO:0000313" key="2">
    <source>
        <dbReference type="EMBL" id="KAA9346424.1"/>
    </source>
</evidence>
<dbReference type="Pfam" id="PF05345">
    <property type="entry name" value="He_PIG"/>
    <property type="match status" value="1"/>
</dbReference>
<protein>
    <recommendedName>
        <fullName evidence="1">Dystroglycan-type cadherin-like domain-containing protein</fullName>
    </recommendedName>
</protein>
<sequence length="935" mass="98434">MNPFYLRIDTTIFRARFYVALLLGLLPLTMRAQAPGKLWDKSIGGESTDIFTNLITLPDGGYVLGGNLGSNFWVIRYDANHTKQWEKTFGANAESLNAIIATADGGFLLGGMSYSDPADGIKAAKHYGSQDYWVVKINATGDYQWDQSYGGTSSDELQSICSLSDGSGYLLGGKSYSEAATSEEEGNKEAEYLGMEDYWVVKIDLTGNRVWDKTYGGSNHDILYAIAPTTDGKYLLGGGSNSTVGTGKQAVNIGGSDFWLVKIDPSGAVVWDKTLGGASEDGLRSILPTADGGFVLSGHSDSGTSGTKTEGSQGASDYWVVRVDSECVPIWDKTLGGSSGDNPPSAVLTADGGVLVGGYSTSPKSGNKSEEGYGSAPDYWAVKLASDGTFQWDKTLGTTGEDELNAVAQLPNGNYLLAGFSYAIKNGDKTSEPIGSYDGWLVLLGDCLPPVLTISSNATTSPILQNTPGMALSVTGCSSGTLTWSGPGGSTGTSASISVPTSATGTFVYSATCTQGSCSATASHTVTVSPPLVTGSFDGFVYGADCSTFRGWAWDRNKPNTVQSVDILDGPNFVTTVAASEFRQDLKDAGKGNGIHAFRWSIPESLKDGQVHYLSARVSGSSFILKDSPKALICQGGSTPPPTNKQPVAPTVTPLVAQQGVAFTTTLPVFTDPEGSTLSYGLVSLPTGLTFTSSTRVISGTALQSGQFTLAYSATDDKGATNSVSLPLTVNPAATTPVTGSFEGYLDKVECGTIRGWVWDRNKPNTPVTVEFYTGGDVWGSVVANIYRVDLKNAGKGNGVHAYSFEVPTILKDGNTRLIRARVSGSTYDLKDSGKPLTCLSPVRLSAESSEGLHVTVLGNPVPGNFIEVEIQGAAGQTVRLDLRDMGGRPLREHVIENAKTVERLSIPVHQRAAGLYWLQVASGSGRAVLKVLKP</sequence>
<dbReference type="GO" id="GO:0005509">
    <property type="term" value="F:calcium ion binding"/>
    <property type="evidence" value="ECO:0007669"/>
    <property type="project" value="InterPro"/>
</dbReference>
<evidence type="ECO:0000259" key="1">
    <source>
        <dbReference type="SMART" id="SM00736"/>
    </source>
</evidence>
<dbReference type="SMART" id="SM00736">
    <property type="entry name" value="CADG"/>
    <property type="match status" value="1"/>
</dbReference>
<dbReference type="RefSeq" id="WP_150881111.1">
    <property type="nucleotide sequence ID" value="NZ_VTWS01000010.1"/>
</dbReference>